<dbReference type="Pfam" id="PF07499">
    <property type="entry name" value="RuvA_C"/>
    <property type="match status" value="1"/>
</dbReference>
<dbReference type="AlphaFoldDB" id="A0A937X534"/>
<dbReference type="Pfam" id="PF14520">
    <property type="entry name" value="HHH_5"/>
    <property type="match status" value="1"/>
</dbReference>
<comment type="caution">
    <text evidence="6">Lacks conserved residue(s) required for the propagation of feature annotation.</text>
</comment>
<dbReference type="Pfam" id="PF01330">
    <property type="entry name" value="RuvA_N"/>
    <property type="match status" value="1"/>
</dbReference>
<dbReference type="InterPro" id="IPR036267">
    <property type="entry name" value="RuvA_C_sf"/>
</dbReference>
<keyword evidence="1 6" id="KW-0963">Cytoplasm</keyword>
<evidence type="ECO:0000313" key="8">
    <source>
        <dbReference type="EMBL" id="MBM3274349.1"/>
    </source>
</evidence>
<keyword evidence="8" id="KW-0378">Hydrolase</keyword>
<comment type="similarity">
    <text evidence="6">Belongs to the RuvA family.</text>
</comment>
<proteinExistence type="inferred from homology"/>
<protein>
    <recommendedName>
        <fullName evidence="6">Holliday junction branch migration complex subunit RuvA</fullName>
    </recommendedName>
</protein>
<feature type="domain" description="Helix-hairpin-helix DNA-binding motif class 1" evidence="7">
    <location>
        <begin position="73"/>
        <end position="92"/>
    </location>
</feature>
<comment type="function">
    <text evidence="6">The RuvA-RuvB-RuvC complex processes Holliday junction (HJ) DNA during genetic recombination and DNA repair, while the RuvA-RuvB complex plays an important role in the rescue of blocked DNA replication forks via replication fork reversal (RFR). RuvA specifically binds to HJ cruciform DNA, conferring on it an open structure. The RuvB hexamer acts as an ATP-dependent pump, pulling dsDNA into and through the RuvAB complex. HJ branch migration allows RuvC to scan DNA until it finds its consensus sequence, where it cleaves and resolves the cruciform DNA.</text>
</comment>
<comment type="subcellular location">
    <subcellularLocation>
        <location evidence="6">Cytoplasm</location>
    </subcellularLocation>
</comment>
<dbReference type="GO" id="GO:0009379">
    <property type="term" value="C:Holliday junction helicase complex"/>
    <property type="evidence" value="ECO:0007669"/>
    <property type="project" value="InterPro"/>
</dbReference>
<feature type="region of interest" description="Domain I" evidence="6">
    <location>
        <begin position="1"/>
        <end position="64"/>
    </location>
</feature>
<reference evidence="8 9" key="1">
    <citation type="submission" date="2019-03" db="EMBL/GenBank/DDBJ databases">
        <title>Lake Tanganyika Metagenome-Assembled Genomes (MAGs).</title>
        <authorList>
            <person name="Tran P."/>
        </authorList>
    </citation>
    <scope>NUCLEOTIDE SEQUENCE [LARGE SCALE GENOMIC DNA]</scope>
    <source>
        <strain evidence="8">K_DeepCast_65m_m2_236</strain>
    </source>
</reference>
<dbReference type="GO" id="GO:0006281">
    <property type="term" value="P:DNA repair"/>
    <property type="evidence" value="ECO:0007669"/>
    <property type="project" value="UniProtKB-UniRule"/>
</dbReference>
<dbReference type="InterPro" id="IPR011114">
    <property type="entry name" value="RuvA_C"/>
</dbReference>
<evidence type="ECO:0000256" key="4">
    <source>
        <dbReference type="ARBA" id="ARBA00023172"/>
    </source>
</evidence>
<comment type="subunit">
    <text evidence="6">Homotetramer. Forms an RuvA(8)-RuvB(12)-Holliday junction (HJ) complex. HJ DNA is sandwiched between 2 RuvA tetramers; dsDNA enters through RuvA and exits via RuvB. An RuvB hexamer assembles on each DNA strand where it exits the tetramer. Each RuvB hexamer is contacted by two RuvA subunits (via domain III) on 2 adjacent RuvB subunits; this complex drives branch migration. In the full resolvosome a probable DNA-RuvA(4)-RuvB(12)-RuvC(2) complex forms which resolves the HJ.</text>
</comment>
<dbReference type="Gene3D" id="1.10.150.20">
    <property type="entry name" value="5' to 3' exonuclease, C-terminal subdomain"/>
    <property type="match status" value="1"/>
</dbReference>
<dbReference type="SUPFAM" id="SSF50249">
    <property type="entry name" value="Nucleic acid-binding proteins"/>
    <property type="match status" value="1"/>
</dbReference>
<dbReference type="NCBIfam" id="TIGR00084">
    <property type="entry name" value="ruvA"/>
    <property type="match status" value="1"/>
</dbReference>
<dbReference type="SMART" id="SM00278">
    <property type="entry name" value="HhH1"/>
    <property type="match status" value="2"/>
</dbReference>
<dbReference type="GO" id="GO:0005737">
    <property type="term" value="C:cytoplasm"/>
    <property type="evidence" value="ECO:0007669"/>
    <property type="project" value="UniProtKB-SubCell"/>
</dbReference>
<dbReference type="EMBL" id="VGJX01000189">
    <property type="protein sequence ID" value="MBM3274349.1"/>
    <property type="molecule type" value="Genomic_DNA"/>
</dbReference>
<evidence type="ECO:0000313" key="9">
    <source>
        <dbReference type="Proteomes" id="UP000703893"/>
    </source>
</evidence>
<dbReference type="GO" id="GO:0048476">
    <property type="term" value="C:Holliday junction resolvase complex"/>
    <property type="evidence" value="ECO:0007669"/>
    <property type="project" value="UniProtKB-UniRule"/>
</dbReference>
<dbReference type="Gene3D" id="2.40.50.140">
    <property type="entry name" value="Nucleic acid-binding proteins"/>
    <property type="match status" value="1"/>
</dbReference>
<dbReference type="Gene3D" id="1.10.8.10">
    <property type="entry name" value="DNA helicase RuvA subunit, C-terminal domain"/>
    <property type="match status" value="1"/>
</dbReference>
<accession>A0A937X534</accession>
<keyword evidence="4 6" id="KW-0233">DNA recombination</keyword>
<evidence type="ECO:0000256" key="5">
    <source>
        <dbReference type="ARBA" id="ARBA00023204"/>
    </source>
</evidence>
<dbReference type="GO" id="GO:0005524">
    <property type="term" value="F:ATP binding"/>
    <property type="evidence" value="ECO:0007669"/>
    <property type="project" value="InterPro"/>
</dbReference>
<dbReference type="HAMAP" id="MF_00031">
    <property type="entry name" value="DNA_HJ_migration_RuvA"/>
    <property type="match status" value="1"/>
</dbReference>
<name>A0A937X534_9BACT</name>
<dbReference type="GO" id="GO:0009378">
    <property type="term" value="F:four-way junction helicase activity"/>
    <property type="evidence" value="ECO:0007669"/>
    <property type="project" value="InterPro"/>
</dbReference>
<feature type="domain" description="Helix-hairpin-helix DNA-binding motif class 1" evidence="7">
    <location>
        <begin position="108"/>
        <end position="127"/>
    </location>
</feature>
<evidence type="ECO:0000259" key="7">
    <source>
        <dbReference type="SMART" id="SM00278"/>
    </source>
</evidence>
<dbReference type="InterPro" id="IPR003583">
    <property type="entry name" value="Hlx-hairpin-Hlx_DNA-bd_motif"/>
</dbReference>
<evidence type="ECO:0000256" key="1">
    <source>
        <dbReference type="ARBA" id="ARBA00022490"/>
    </source>
</evidence>
<dbReference type="GO" id="GO:0006310">
    <property type="term" value="P:DNA recombination"/>
    <property type="evidence" value="ECO:0007669"/>
    <property type="project" value="UniProtKB-UniRule"/>
</dbReference>
<dbReference type="GO" id="GO:0000400">
    <property type="term" value="F:four-way junction DNA binding"/>
    <property type="evidence" value="ECO:0007669"/>
    <property type="project" value="UniProtKB-UniRule"/>
</dbReference>
<keyword evidence="3 6" id="KW-0238">DNA-binding</keyword>
<dbReference type="Proteomes" id="UP000703893">
    <property type="component" value="Unassembled WGS sequence"/>
</dbReference>
<dbReference type="InterPro" id="IPR000085">
    <property type="entry name" value="RuvA"/>
</dbReference>
<gene>
    <name evidence="6 8" type="primary">ruvA</name>
    <name evidence="8" type="ORF">FJZ00_04310</name>
</gene>
<dbReference type="GO" id="GO:0016787">
    <property type="term" value="F:hydrolase activity"/>
    <property type="evidence" value="ECO:0007669"/>
    <property type="project" value="UniProtKB-KW"/>
</dbReference>
<keyword evidence="5 6" id="KW-0234">DNA repair</keyword>
<comment type="domain">
    <text evidence="6">Has three domains with a flexible linker between the domains II and III and assumes an 'L' shape. Domain III is highly mobile and contacts RuvB.</text>
</comment>
<comment type="caution">
    <text evidence="8">The sequence shown here is derived from an EMBL/GenBank/DDBJ whole genome shotgun (WGS) entry which is preliminary data.</text>
</comment>
<feature type="region of interest" description="Domain III" evidence="6">
    <location>
        <begin position="145"/>
        <end position="194"/>
    </location>
</feature>
<evidence type="ECO:0000256" key="3">
    <source>
        <dbReference type="ARBA" id="ARBA00023125"/>
    </source>
</evidence>
<sequence>MIYSLSGILVHKGADFVVVECNGVGYQVHCGARHLATLPAIGSEWRVTTHLVHREDAMLLLGFAAPDDRDLFLLLCGVDKVGPKLAMNMLGTLPAADLTTAIVTNDPRRLTQVPGVGPKLAQRIVLELKDRLSGRREPLPETPGALPADLAEAELALLSLGYTAAEAARALTRVPPGTPVEEAIRLAINALSEV</sequence>
<dbReference type="InterPro" id="IPR013849">
    <property type="entry name" value="DNA_helicase_Holl-junc_RuvA_I"/>
</dbReference>
<evidence type="ECO:0000256" key="2">
    <source>
        <dbReference type="ARBA" id="ARBA00022763"/>
    </source>
</evidence>
<dbReference type="InterPro" id="IPR010994">
    <property type="entry name" value="RuvA_2-like"/>
</dbReference>
<dbReference type="InterPro" id="IPR012340">
    <property type="entry name" value="NA-bd_OB-fold"/>
</dbReference>
<dbReference type="SUPFAM" id="SSF47781">
    <property type="entry name" value="RuvA domain 2-like"/>
    <property type="match status" value="1"/>
</dbReference>
<evidence type="ECO:0000256" key="6">
    <source>
        <dbReference type="HAMAP-Rule" id="MF_00031"/>
    </source>
</evidence>
<dbReference type="SUPFAM" id="SSF46929">
    <property type="entry name" value="DNA helicase RuvA subunit, C-terminal domain"/>
    <property type="match status" value="1"/>
</dbReference>
<keyword evidence="2 6" id="KW-0227">DNA damage</keyword>
<organism evidence="8 9">
    <name type="scientific">Candidatus Tanganyikabacteria bacterium</name>
    <dbReference type="NCBI Taxonomy" id="2961651"/>
    <lineage>
        <taxon>Bacteria</taxon>
        <taxon>Bacillati</taxon>
        <taxon>Candidatus Sericytochromatia</taxon>
        <taxon>Candidatus Tanganyikabacteria</taxon>
    </lineage>
</organism>
<dbReference type="CDD" id="cd14332">
    <property type="entry name" value="UBA_RuvA_C"/>
    <property type="match status" value="1"/>
</dbReference>